<dbReference type="PANTHER" id="PTHR36173:SF2">
    <property type="entry name" value="RIBONUCLEASE VAPC16"/>
    <property type="match status" value="1"/>
</dbReference>
<evidence type="ECO:0000313" key="1">
    <source>
        <dbReference type="EMBL" id="OWK35531.1"/>
    </source>
</evidence>
<reference evidence="2" key="1">
    <citation type="submission" date="2017-06" db="EMBL/GenBank/DDBJ databases">
        <title>Genome analysis of Fimbriiglobus ruber SP5, the first member of the order Planctomycetales with confirmed chitinolytic capability.</title>
        <authorList>
            <person name="Ravin N.V."/>
            <person name="Rakitin A.L."/>
            <person name="Ivanova A.A."/>
            <person name="Beletsky A.V."/>
            <person name="Kulichevskaya I.S."/>
            <person name="Mardanov A.V."/>
            <person name="Dedysh S.N."/>
        </authorList>
    </citation>
    <scope>NUCLEOTIDE SEQUENCE [LARGE SCALE GENOMIC DNA]</scope>
    <source>
        <strain evidence="2">SP5</strain>
    </source>
</reference>
<dbReference type="EMBL" id="NIDE01000017">
    <property type="protein sequence ID" value="OWK35531.1"/>
    <property type="molecule type" value="Genomic_DNA"/>
</dbReference>
<organism evidence="1 2">
    <name type="scientific">Fimbriiglobus ruber</name>
    <dbReference type="NCBI Taxonomy" id="1908690"/>
    <lineage>
        <taxon>Bacteria</taxon>
        <taxon>Pseudomonadati</taxon>
        <taxon>Planctomycetota</taxon>
        <taxon>Planctomycetia</taxon>
        <taxon>Gemmatales</taxon>
        <taxon>Gemmataceae</taxon>
        <taxon>Fimbriiglobus</taxon>
    </lineage>
</organism>
<proteinExistence type="predicted"/>
<gene>
    <name evidence="1" type="ORF">FRUB_08094</name>
</gene>
<name>A0A225D1S4_9BACT</name>
<dbReference type="OrthoDB" id="9798990at2"/>
<protein>
    <submittedName>
        <fullName evidence="1">Twitching motility protein PilT</fullName>
    </submittedName>
</protein>
<dbReference type="AlphaFoldDB" id="A0A225D1S4"/>
<dbReference type="PANTHER" id="PTHR36173">
    <property type="entry name" value="RIBONUCLEASE VAPC16-RELATED"/>
    <property type="match status" value="1"/>
</dbReference>
<evidence type="ECO:0000313" key="2">
    <source>
        <dbReference type="Proteomes" id="UP000214646"/>
    </source>
</evidence>
<accession>A0A225D1S4</accession>
<keyword evidence="2" id="KW-1185">Reference proteome</keyword>
<dbReference type="SUPFAM" id="SSF88723">
    <property type="entry name" value="PIN domain-like"/>
    <property type="match status" value="1"/>
</dbReference>
<dbReference type="InterPro" id="IPR029060">
    <property type="entry name" value="PIN-like_dom_sf"/>
</dbReference>
<dbReference type="InterPro" id="IPR052919">
    <property type="entry name" value="TA_system_RNase"/>
</dbReference>
<sequence>MSIEPRHTAVVAGLPFHHKDPFDRLPAAQALVEGIALISADGAFDPYGVQRLW</sequence>
<comment type="caution">
    <text evidence="1">The sequence shown here is derived from an EMBL/GenBank/DDBJ whole genome shotgun (WGS) entry which is preliminary data.</text>
</comment>
<dbReference type="Proteomes" id="UP000214646">
    <property type="component" value="Unassembled WGS sequence"/>
</dbReference>